<dbReference type="RefSeq" id="WP_347706424.1">
    <property type="nucleotide sequence ID" value="NZ_JBDPZD010000008.1"/>
</dbReference>
<protein>
    <submittedName>
        <fullName evidence="7">LysE family transporter</fullName>
    </submittedName>
</protein>
<evidence type="ECO:0000256" key="4">
    <source>
        <dbReference type="ARBA" id="ARBA00022989"/>
    </source>
</evidence>
<reference evidence="7 8" key="1">
    <citation type="submission" date="2024-05" db="EMBL/GenBank/DDBJ databases">
        <title>Roseateles sp. DJS-2-20 16S ribosomal RNA gene Genome sequencing and assembly.</title>
        <authorList>
            <person name="Woo H."/>
        </authorList>
    </citation>
    <scope>NUCLEOTIDE SEQUENCE [LARGE SCALE GENOMIC DNA]</scope>
    <source>
        <strain evidence="7 8">DJS-2-20</strain>
    </source>
</reference>
<evidence type="ECO:0000256" key="2">
    <source>
        <dbReference type="ARBA" id="ARBA00022475"/>
    </source>
</evidence>
<accession>A0ABV0G7A5</accession>
<dbReference type="Proteomes" id="UP001495147">
    <property type="component" value="Unassembled WGS sequence"/>
</dbReference>
<dbReference type="EMBL" id="JBDPZD010000008">
    <property type="protein sequence ID" value="MEO3693610.1"/>
    <property type="molecule type" value="Genomic_DNA"/>
</dbReference>
<feature type="transmembrane region" description="Helical" evidence="6">
    <location>
        <begin position="6"/>
        <end position="26"/>
    </location>
</feature>
<keyword evidence="4 6" id="KW-1133">Transmembrane helix</keyword>
<name>A0ABV0G7A5_9BURK</name>
<dbReference type="PANTHER" id="PTHR30086:SF20">
    <property type="entry name" value="ARGININE EXPORTER PROTEIN ARGO-RELATED"/>
    <property type="match status" value="1"/>
</dbReference>
<evidence type="ECO:0000256" key="1">
    <source>
        <dbReference type="ARBA" id="ARBA00004651"/>
    </source>
</evidence>
<proteinExistence type="predicted"/>
<comment type="caution">
    <text evidence="7">The sequence shown here is derived from an EMBL/GenBank/DDBJ whole genome shotgun (WGS) entry which is preliminary data.</text>
</comment>
<feature type="transmembrane region" description="Helical" evidence="6">
    <location>
        <begin position="143"/>
        <end position="166"/>
    </location>
</feature>
<feature type="transmembrane region" description="Helical" evidence="6">
    <location>
        <begin position="186"/>
        <end position="204"/>
    </location>
</feature>
<keyword evidence="2" id="KW-1003">Cell membrane</keyword>
<keyword evidence="8" id="KW-1185">Reference proteome</keyword>
<sequence length="211" mass="21656">MLSSLIAIAVLHWAVLVIPGFNFVLVGQLAASGSRAAAVAAVVGMTTATLVWASLAVAGVGVVFSAHPLLRQVAQVAGGLYLLHLAWKLWRAGGQAGTASVAPVMGRVAAFRAGFVTSALNPKIALFYGSVFATALPAQPAPGLVLAAVALVYANSVLWHGSLAVLLSRPRVQAAYLRHHARLTRISGALVGIYGVKLLVAAVVELRGRAA</sequence>
<feature type="transmembrane region" description="Helical" evidence="6">
    <location>
        <begin position="38"/>
        <end position="66"/>
    </location>
</feature>
<comment type="subcellular location">
    <subcellularLocation>
        <location evidence="1">Cell membrane</location>
        <topology evidence="1">Multi-pass membrane protein</topology>
    </subcellularLocation>
</comment>
<evidence type="ECO:0000256" key="3">
    <source>
        <dbReference type="ARBA" id="ARBA00022692"/>
    </source>
</evidence>
<dbReference type="InterPro" id="IPR001123">
    <property type="entry name" value="LeuE-type"/>
</dbReference>
<keyword evidence="3 6" id="KW-0812">Transmembrane</keyword>
<keyword evidence="5 6" id="KW-0472">Membrane</keyword>
<evidence type="ECO:0000313" key="8">
    <source>
        <dbReference type="Proteomes" id="UP001495147"/>
    </source>
</evidence>
<organism evidence="7 8">
    <name type="scientific">Roseateles paludis</name>
    <dbReference type="NCBI Taxonomy" id="3145238"/>
    <lineage>
        <taxon>Bacteria</taxon>
        <taxon>Pseudomonadati</taxon>
        <taxon>Pseudomonadota</taxon>
        <taxon>Betaproteobacteria</taxon>
        <taxon>Burkholderiales</taxon>
        <taxon>Sphaerotilaceae</taxon>
        <taxon>Roseateles</taxon>
    </lineage>
</organism>
<evidence type="ECO:0000313" key="7">
    <source>
        <dbReference type="EMBL" id="MEO3693610.1"/>
    </source>
</evidence>
<dbReference type="Pfam" id="PF01810">
    <property type="entry name" value="LysE"/>
    <property type="match status" value="1"/>
</dbReference>
<dbReference type="PANTHER" id="PTHR30086">
    <property type="entry name" value="ARGININE EXPORTER PROTEIN ARGO"/>
    <property type="match status" value="1"/>
</dbReference>
<evidence type="ECO:0000256" key="6">
    <source>
        <dbReference type="SAM" id="Phobius"/>
    </source>
</evidence>
<gene>
    <name evidence="7" type="ORF">ABDJ85_19225</name>
</gene>
<evidence type="ECO:0000256" key="5">
    <source>
        <dbReference type="ARBA" id="ARBA00023136"/>
    </source>
</evidence>
<feature type="transmembrane region" description="Helical" evidence="6">
    <location>
        <begin position="110"/>
        <end position="131"/>
    </location>
</feature>